<dbReference type="GO" id="GO:0004519">
    <property type="term" value="F:endonuclease activity"/>
    <property type="evidence" value="ECO:0007669"/>
    <property type="project" value="UniProtKB-KW"/>
</dbReference>
<evidence type="ECO:0000313" key="5">
    <source>
        <dbReference type="EMBL" id="PAE87659.1"/>
    </source>
</evidence>
<reference evidence="5 6" key="1">
    <citation type="submission" date="2017-07" db="EMBL/GenBank/DDBJ databases">
        <title>Isolation and whole genome analysis of endospore-forming bacteria from heroin.</title>
        <authorList>
            <person name="Kalinowski J."/>
            <person name="Ahrens B."/>
            <person name="Al-Dilaimi A."/>
            <person name="Winkler A."/>
            <person name="Wibberg D."/>
            <person name="Schleenbecker U."/>
            <person name="Ruckert C."/>
            <person name="Wolfel R."/>
            <person name="Grass G."/>
        </authorList>
    </citation>
    <scope>NUCLEOTIDE SEQUENCE [LARGE SCALE GENOMIC DNA]</scope>
    <source>
        <strain evidence="5 6">7539</strain>
    </source>
</reference>
<dbReference type="CDD" id="cd00175">
    <property type="entry name" value="SNc"/>
    <property type="match status" value="1"/>
</dbReference>
<protein>
    <recommendedName>
        <fullName evidence="4">TNase-like domain-containing protein</fullName>
    </recommendedName>
</protein>
<keyword evidence="3" id="KW-0378">Hydrolase</keyword>
<evidence type="ECO:0000259" key="4">
    <source>
        <dbReference type="PROSITE" id="PS50830"/>
    </source>
</evidence>
<dbReference type="InterPro" id="IPR035437">
    <property type="entry name" value="SNase_OB-fold_sf"/>
</dbReference>
<sequence>MEVLNENASPKSAPYALEEYQKGVVTYVVDGDTFDVELENGQTERVRPILVDAPEICHKSSPSDCEVEPYGDEATDFTRELLDGETVYLEQDVSERDRYDRLLAYVYLEDGRMYQELILEEGLAKIAVYEPDTKYQAHLEEFEQTAKDEQINLWSIPGAAGE</sequence>
<feature type="domain" description="TNase-like" evidence="4">
    <location>
        <begin position="19"/>
        <end position="156"/>
    </location>
</feature>
<name>A0A268NWP4_SHOCL</name>
<dbReference type="Gene3D" id="2.40.50.90">
    <property type="match status" value="1"/>
</dbReference>
<evidence type="ECO:0000256" key="1">
    <source>
        <dbReference type="ARBA" id="ARBA00022722"/>
    </source>
</evidence>
<organism evidence="5 6">
    <name type="scientific">Shouchella clausii</name>
    <name type="common">Alkalihalobacillus clausii</name>
    <dbReference type="NCBI Taxonomy" id="79880"/>
    <lineage>
        <taxon>Bacteria</taxon>
        <taxon>Bacillati</taxon>
        <taxon>Bacillota</taxon>
        <taxon>Bacilli</taxon>
        <taxon>Bacillales</taxon>
        <taxon>Bacillaceae</taxon>
        <taxon>Shouchella</taxon>
    </lineage>
</organism>
<keyword evidence="1" id="KW-0540">Nuclease</keyword>
<dbReference type="InterPro" id="IPR016071">
    <property type="entry name" value="Staphylococal_nuclease_OB-fold"/>
</dbReference>
<dbReference type="Pfam" id="PF00565">
    <property type="entry name" value="SNase"/>
    <property type="match status" value="1"/>
</dbReference>
<dbReference type="Proteomes" id="UP000216207">
    <property type="component" value="Unassembled WGS sequence"/>
</dbReference>
<dbReference type="PANTHER" id="PTHR12302:SF3">
    <property type="entry name" value="SERINE_THREONINE-PROTEIN KINASE 31"/>
    <property type="match status" value="1"/>
</dbReference>
<dbReference type="PANTHER" id="PTHR12302">
    <property type="entry name" value="EBNA2 BINDING PROTEIN P100"/>
    <property type="match status" value="1"/>
</dbReference>
<dbReference type="SUPFAM" id="SSF50199">
    <property type="entry name" value="Staphylococcal nuclease"/>
    <property type="match status" value="1"/>
</dbReference>
<gene>
    <name evidence="5" type="ORF">CHH72_17355</name>
</gene>
<keyword evidence="2" id="KW-0255">Endonuclease</keyword>
<evidence type="ECO:0000256" key="2">
    <source>
        <dbReference type="ARBA" id="ARBA00022759"/>
    </source>
</evidence>
<proteinExistence type="predicted"/>
<dbReference type="GO" id="GO:0016787">
    <property type="term" value="F:hydrolase activity"/>
    <property type="evidence" value="ECO:0007669"/>
    <property type="project" value="UniProtKB-KW"/>
</dbReference>
<dbReference type="AlphaFoldDB" id="A0A268NWP4"/>
<comment type="caution">
    <text evidence="5">The sequence shown here is derived from an EMBL/GenBank/DDBJ whole genome shotgun (WGS) entry which is preliminary data.</text>
</comment>
<dbReference type="EMBL" id="NPCC01000032">
    <property type="protein sequence ID" value="PAE87659.1"/>
    <property type="molecule type" value="Genomic_DNA"/>
</dbReference>
<dbReference type="PROSITE" id="PS50830">
    <property type="entry name" value="TNASE_3"/>
    <property type="match status" value="1"/>
</dbReference>
<evidence type="ECO:0000256" key="3">
    <source>
        <dbReference type="ARBA" id="ARBA00022801"/>
    </source>
</evidence>
<evidence type="ECO:0000313" key="6">
    <source>
        <dbReference type="Proteomes" id="UP000216207"/>
    </source>
</evidence>
<dbReference type="SMART" id="SM00318">
    <property type="entry name" value="SNc"/>
    <property type="match status" value="1"/>
</dbReference>
<accession>A0A268NWP4</accession>